<proteinExistence type="predicted"/>
<reference evidence="1 2" key="1">
    <citation type="submission" date="2018-05" db="EMBL/GenBank/DDBJ databases">
        <title>Micromonosporas from Atacama Desert.</title>
        <authorList>
            <person name="Carro L."/>
            <person name="Golinska P."/>
            <person name="Klenk H.-P."/>
            <person name="Goodfellow M."/>
        </authorList>
    </citation>
    <scope>NUCLEOTIDE SEQUENCE [LARGE SCALE GENOMIC DNA]</scope>
    <source>
        <strain evidence="1 2">4G51</strain>
    </source>
</reference>
<dbReference type="EMBL" id="QGKS01000369">
    <property type="protein sequence ID" value="PWR10066.1"/>
    <property type="molecule type" value="Genomic_DNA"/>
</dbReference>
<accession>A0A317D8S6</accession>
<dbReference type="AlphaFoldDB" id="A0A317D8S6"/>
<comment type="caution">
    <text evidence="1">The sequence shown here is derived from an EMBL/GenBank/DDBJ whole genome shotgun (WGS) entry which is preliminary data.</text>
</comment>
<protein>
    <submittedName>
        <fullName evidence="1">Uncharacterized protein</fullName>
    </submittedName>
</protein>
<feature type="non-terminal residue" evidence="1">
    <location>
        <position position="1"/>
    </location>
</feature>
<gene>
    <name evidence="1" type="ORF">DKT69_29740</name>
</gene>
<evidence type="ECO:0000313" key="1">
    <source>
        <dbReference type="EMBL" id="PWR10066.1"/>
    </source>
</evidence>
<evidence type="ECO:0000313" key="2">
    <source>
        <dbReference type="Proteomes" id="UP000246050"/>
    </source>
</evidence>
<organism evidence="1 2">
    <name type="scientific">Micromonospora sicca</name>
    <dbReference type="NCBI Taxonomy" id="2202420"/>
    <lineage>
        <taxon>Bacteria</taxon>
        <taxon>Bacillati</taxon>
        <taxon>Actinomycetota</taxon>
        <taxon>Actinomycetes</taxon>
        <taxon>Micromonosporales</taxon>
        <taxon>Micromonosporaceae</taxon>
        <taxon>Micromonospora</taxon>
    </lineage>
</organism>
<sequence>TGAGRVVGATAGWLVPGSGMTTGPTEGVGMKGVLLSGRAVLPTVADPALMAARIGIDAVPASRATVKR</sequence>
<dbReference type="Proteomes" id="UP000246050">
    <property type="component" value="Unassembled WGS sequence"/>
</dbReference>
<name>A0A317D8S6_9ACTN</name>